<dbReference type="EMBL" id="CAJFDI010000003">
    <property type="protein sequence ID" value="CAD5222428.1"/>
    <property type="molecule type" value="Genomic_DNA"/>
</dbReference>
<keyword evidence="4 5" id="KW-0472">Membrane</keyword>
<dbReference type="OrthoDB" id="422206at2759"/>
<feature type="transmembrane region" description="Helical" evidence="5">
    <location>
        <begin position="143"/>
        <end position="163"/>
    </location>
</feature>
<protein>
    <submittedName>
        <fullName evidence="6">(pine wood nematode) hypothetical protein</fullName>
    </submittedName>
</protein>
<feature type="transmembrane region" description="Helical" evidence="5">
    <location>
        <begin position="319"/>
        <end position="338"/>
    </location>
</feature>
<comment type="subcellular location">
    <subcellularLocation>
        <location evidence="1">Membrane</location>
        <topology evidence="1">Multi-pass membrane protein</topology>
    </subcellularLocation>
</comment>
<feature type="transmembrane region" description="Helical" evidence="5">
    <location>
        <begin position="227"/>
        <end position="248"/>
    </location>
</feature>
<name>A0A1I7SQQ1_BURXY</name>
<dbReference type="GO" id="GO:0022857">
    <property type="term" value="F:transmembrane transporter activity"/>
    <property type="evidence" value="ECO:0007669"/>
    <property type="project" value="InterPro"/>
</dbReference>
<dbReference type="AlphaFoldDB" id="A0A1I7SQQ1"/>
<evidence type="ECO:0000313" key="6">
    <source>
        <dbReference type="EMBL" id="CAD5222428.1"/>
    </source>
</evidence>
<keyword evidence="8" id="KW-1185">Reference proteome</keyword>
<evidence type="ECO:0000313" key="7">
    <source>
        <dbReference type="Proteomes" id="UP000095284"/>
    </source>
</evidence>
<evidence type="ECO:0000313" key="8">
    <source>
        <dbReference type="Proteomes" id="UP000659654"/>
    </source>
</evidence>
<organism evidence="7 9">
    <name type="scientific">Bursaphelenchus xylophilus</name>
    <name type="common">Pinewood nematode worm</name>
    <name type="synonym">Aphelenchoides xylophilus</name>
    <dbReference type="NCBI Taxonomy" id="6326"/>
    <lineage>
        <taxon>Eukaryota</taxon>
        <taxon>Metazoa</taxon>
        <taxon>Ecdysozoa</taxon>
        <taxon>Nematoda</taxon>
        <taxon>Chromadorea</taxon>
        <taxon>Rhabditida</taxon>
        <taxon>Tylenchina</taxon>
        <taxon>Tylenchomorpha</taxon>
        <taxon>Aphelenchoidea</taxon>
        <taxon>Aphelenchoididae</taxon>
        <taxon>Bursaphelenchus</taxon>
    </lineage>
</organism>
<feature type="transmembrane region" description="Helical" evidence="5">
    <location>
        <begin position="408"/>
        <end position="426"/>
    </location>
</feature>
<dbReference type="InterPro" id="IPR011701">
    <property type="entry name" value="MFS"/>
</dbReference>
<dbReference type="Pfam" id="PF07690">
    <property type="entry name" value="MFS_1"/>
    <property type="match status" value="1"/>
</dbReference>
<dbReference type="WBParaSite" id="BXY_1536400.1">
    <property type="protein sequence ID" value="BXY_1536400.1"/>
    <property type="gene ID" value="BXY_1536400"/>
</dbReference>
<feature type="transmembrane region" description="Helical" evidence="5">
    <location>
        <begin position="75"/>
        <end position="97"/>
    </location>
</feature>
<reference evidence="9" key="1">
    <citation type="submission" date="2016-11" db="UniProtKB">
        <authorList>
            <consortium name="WormBaseParasite"/>
        </authorList>
    </citation>
    <scope>IDENTIFICATION</scope>
</reference>
<dbReference type="PANTHER" id="PTHR10924">
    <property type="entry name" value="MAJOR FACILITATOR SUPERFAMILY PROTEIN-RELATED"/>
    <property type="match status" value="1"/>
</dbReference>
<dbReference type="PANTHER" id="PTHR10924:SF6">
    <property type="entry name" value="SOLUTE CARRIER FAMILY 49 MEMBER A3"/>
    <property type="match status" value="1"/>
</dbReference>
<evidence type="ECO:0000256" key="4">
    <source>
        <dbReference type="ARBA" id="ARBA00023136"/>
    </source>
</evidence>
<dbReference type="Proteomes" id="UP000659654">
    <property type="component" value="Unassembled WGS sequence"/>
</dbReference>
<dbReference type="InterPro" id="IPR036259">
    <property type="entry name" value="MFS_trans_sf"/>
</dbReference>
<dbReference type="Proteomes" id="UP000582659">
    <property type="component" value="Unassembled WGS sequence"/>
</dbReference>
<evidence type="ECO:0000256" key="5">
    <source>
        <dbReference type="SAM" id="Phobius"/>
    </source>
</evidence>
<evidence type="ECO:0000256" key="1">
    <source>
        <dbReference type="ARBA" id="ARBA00004141"/>
    </source>
</evidence>
<proteinExistence type="predicted"/>
<dbReference type="GO" id="GO:0016020">
    <property type="term" value="C:membrane"/>
    <property type="evidence" value="ECO:0007669"/>
    <property type="project" value="UniProtKB-SubCell"/>
</dbReference>
<accession>A0A1I7SQQ1</accession>
<dbReference type="eggNOG" id="KOG2563">
    <property type="taxonomic scope" value="Eukaryota"/>
</dbReference>
<dbReference type="Gene3D" id="1.20.1250.20">
    <property type="entry name" value="MFS general substrate transporter like domains"/>
    <property type="match status" value="2"/>
</dbReference>
<feature type="transmembrane region" description="Helical" evidence="5">
    <location>
        <begin position="350"/>
        <end position="373"/>
    </location>
</feature>
<dbReference type="InterPro" id="IPR049680">
    <property type="entry name" value="FLVCR1-2_SLC49-like"/>
</dbReference>
<feature type="transmembrane region" description="Helical" evidence="5">
    <location>
        <begin position="169"/>
        <end position="192"/>
    </location>
</feature>
<sequence>MFRVYTQRWLVLLVVCLLNFSNAMTWITFAPISYYTNSFYGDRNAATLLNVIFMAVSIPCGIVAFWGVDRFGIRVVCIAGAVFNFLGNLIRFSAVFLSGPARFWLTLFGQALAASIQPFVMYLTTKTAAIWFPNSERVTANTLAALSNSLGVATMYSISPLVVNSNSKVDFMILNGLTSLLTLITLILSFGVTRTAPKTPPSASGDGSTDAGDFKKSLKTLITDKNFIILNMAVGSGVGLFNCLFNNLQPTLCSQGYDVTIISLCGSGMIVAGLVGSAITGVIVDRTKRFNEAYKLCLSMTAICTIPMSLFVLRENQPALVMLSIFCFGFFGLATYPVSLELAVECTFPVPEAFSSGCLIFFGQIFGIIYIIATSLLTTAPTDQMRAHQTCTRVDLDVEILQWNTAQYLWMGSIIATALFSVVLFTPKYQRMEHEKEKTQDLS</sequence>
<dbReference type="SUPFAM" id="SSF103473">
    <property type="entry name" value="MFS general substrate transporter"/>
    <property type="match status" value="1"/>
</dbReference>
<gene>
    <name evidence="6" type="ORF">BXYJ_LOCUS7396</name>
</gene>
<dbReference type="Proteomes" id="UP000095284">
    <property type="component" value="Unplaced"/>
</dbReference>
<feature type="transmembrane region" description="Helical" evidence="5">
    <location>
        <begin position="296"/>
        <end position="313"/>
    </location>
</feature>
<dbReference type="EMBL" id="CAJFCV020000003">
    <property type="protein sequence ID" value="CAG9110221.1"/>
    <property type="molecule type" value="Genomic_DNA"/>
</dbReference>
<evidence type="ECO:0000256" key="2">
    <source>
        <dbReference type="ARBA" id="ARBA00022692"/>
    </source>
</evidence>
<feature type="transmembrane region" description="Helical" evidence="5">
    <location>
        <begin position="260"/>
        <end position="284"/>
    </location>
</feature>
<evidence type="ECO:0000313" key="9">
    <source>
        <dbReference type="WBParaSite" id="BXY_1536400.1"/>
    </source>
</evidence>
<keyword evidence="3 5" id="KW-1133">Transmembrane helix</keyword>
<dbReference type="SMR" id="A0A1I7SQQ1"/>
<feature type="transmembrane region" description="Helical" evidence="5">
    <location>
        <begin position="103"/>
        <end position="123"/>
    </location>
</feature>
<reference evidence="6" key="2">
    <citation type="submission" date="2020-09" db="EMBL/GenBank/DDBJ databases">
        <authorList>
            <person name="Kikuchi T."/>
        </authorList>
    </citation>
    <scope>NUCLEOTIDE SEQUENCE</scope>
    <source>
        <strain evidence="6">Ka4C1</strain>
    </source>
</reference>
<keyword evidence="2 5" id="KW-0812">Transmembrane</keyword>
<evidence type="ECO:0000256" key="3">
    <source>
        <dbReference type="ARBA" id="ARBA00022989"/>
    </source>
</evidence>
<feature type="transmembrane region" description="Helical" evidence="5">
    <location>
        <begin position="47"/>
        <end position="68"/>
    </location>
</feature>